<dbReference type="Proteomes" id="UP000001555">
    <property type="component" value="Unassembled WGS sequence"/>
</dbReference>
<accession>B7P520</accession>
<dbReference type="EMBL" id="DS638343">
    <property type="protein sequence ID" value="EEC01692.1"/>
    <property type="molecule type" value="Genomic_DNA"/>
</dbReference>
<dbReference type="VEuPathDB" id="VectorBase:ISCI016442"/>
<dbReference type="EMBL" id="ABJB010952551">
    <property type="status" value="NOT_ANNOTATED_CDS"/>
    <property type="molecule type" value="Genomic_DNA"/>
</dbReference>
<organism>
    <name type="scientific">Ixodes scapularis</name>
    <name type="common">Black-legged tick</name>
    <name type="synonym">Deer tick</name>
    <dbReference type="NCBI Taxonomy" id="6945"/>
    <lineage>
        <taxon>Eukaryota</taxon>
        <taxon>Metazoa</taxon>
        <taxon>Ecdysozoa</taxon>
        <taxon>Arthropoda</taxon>
        <taxon>Chelicerata</taxon>
        <taxon>Arachnida</taxon>
        <taxon>Acari</taxon>
        <taxon>Parasitiformes</taxon>
        <taxon>Ixodida</taxon>
        <taxon>Ixodoidea</taxon>
        <taxon>Ixodidae</taxon>
        <taxon>Ixodinae</taxon>
        <taxon>Ixodes</taxon>
    </lineage>
</organism>
<gene>
    <name evidence="2" type="ORF">IscW_ISCW016442</name>
</gene>
<reference evidence="2 4" key="1">
    <citation type="submission" date="2008-03" db="EMBL/GenBank/DDBJ databases">
        <title>Annotation of Ixodes scapularis.</title>
        <authorList>
            <consortium name="Ixodes scapularis Genome Project Consortium"/>
            <person name="Caler E."/>
            <person name="Hannick L.I."/>
            <person name="Bidwell S."/>
            <person name="Joardar V."/>
            <person name="Thiagarajan M."/>
            <person name="Amedeo P."/>
            <person name="Galinsky K.J."/>
            <person name="Schobel S."/>
            <person name="Inman J."/>
            <person name="Hostetler J."/>
            <person name="Miller J."/>
            <person name="Hammond M."/>
            <person name="Megy K."/>
            <person name="Lawson D."/>
            <person name="Kodira C."/>
            <person name="Sutton G."/>
            <person name="Meyer J."/>
            <person name="Hill C.A."/>
            <person name="Birren B."/>
            <person name="Nene V."/>
            <person name="Collins F."/>
            <person name="Alarcon-Chaidez F."/>
            <person name="Wikel S."/>
            <person name="Strausberg R."/>
        </authorList>
    </citation>
    <scope>NUCLEOTIDE SEQUENCE [LARGE SCALE GENOMIC DNA]</scope>
    <source>
        <strain evidence="4">Wikel</strain>
        <strain evidence="2">Wikel colony</strain>
    </source>
</reference>
<feature type="compositionally biased region" description="Basic and acidic residues" evidence="1">
    <location>
        <begin position="105"/>
        <end position="115"/>
    </location>
</feature>
<protein>
    <submittedName>
        <fullName evidence="2 3">Uncharacterized protein</fullName>
    </submittedName>
</protein>
<dbReference type="VEuPathDB" id="VectorBase:ISCW016442"/>
<evidence type="ECO:0000313" key="4">
    <source>
        <dbReference type="Proteomes" id="UP000001555"/>
    </source>
</evidence>
<feature type="compositionally biased region" description="Basic and acidic residues" evidence="1">
    <location>
        <begin position="63"/>
        <end position="74"/>
    </location>
</feature>
<evidence type="ECO:0000313" key="2">
    <source>
        <dbReference type="EMBL" id="EEC01692.1"/>
    </source>
</evidence>
<dbReference type="InParanoid" id="B7P520"/>
<name>B7P520_IXOSC</name>
<sequence>MATSPQDCGDKRKQDVLGGSLYALQEPLRGQRDAGHGPSMPLHAANELPYGGGTRGTPAPCRVAHDTDTRRCLDETSTGAPAILRNTARSLNPPRRSHGPTNHLPKKDHNDDSPDGKISPTPVQDISGVPRTRPVRRPSPAASATCEWR</sequence>
<dbReference type="EnsemblMetazoa" id="ISCW016442-RA">
    <property type="protein sequence ID" value="ISCW016442-PA"/>
    <property type="gene ID" value="ISCW016442"/>
</dbReference>
<feature type="compositionally biased region" description="Low complexity" evidence="1">
    <location>
        <begin position="138"/>
        <end position="149"/>
    </location>
</feature>
<feature type="region of interest" description="Disordered" evidence="1">
    <location>
        <begin position="24"/>
        <end position="149"/>
    </location>
</feature>
<keyword evidence="4" id="KW-1185">Reference proteome</keyword>
<dbReference type="PaxDb" id="6945-B7P520"/>
<reference evidence="3" key="2">
    <citation type="submission" date="2020-05" db="UniProtKB">
        <authorList>
            <consortium name="EnsemblMetazoa"/>
        </authorList>
    </citation>
    <scope>IDENTIFICATION</scope>
    <source>
        <strain evidence="3">wikel</strain>
    </source>
</reference>
<evidence type="ECO:0000256" key="1">
    <source>
        <dbReference type="SAM" id="MobiDB-lite"/>
    </source>
</evidence>
<dbReference type="HOGENOM" id="CLU_1751722_0_0_1"/>
<dbReference type="AlphaFoldDB" id="B7P520"/>
<evidence type="ECO:0000313" key="3">
    <source>
        <dbReference type="EnsemblMetazoa" id="ISCW016442-PA"/>
    </source>
</evidence>
<proteinExistence type="predicted"/>